<evidence type="ECO:0000313" key="4">
    <source>
        <dbReference type="EMBL" id="KKM89374.1"/>
    </source>
</evidence>
<protein>
    <recommendedName>
        <fullName evidence="3">NADPH-dependent FMN reductase-like domain-containing protein</fullName>
    </recommendedName>
</protein>
<dbReference type="Gene3D" id="3.40.50.360">
    <property type="match status" value="1"/>
</dbReference>
<dbReference type="AlphaFoldDB" id="A0A0F9L3E5"/>
<evidence type="ECO:0000256" key="2">
    <source>
        <dbReference type="ARBA" id="ARBA00022643"/>
    </source>
</evidence>
<dbReference type="PANTHER" id="PTHR43278">
    <property type="entry name" value="NAD(P)H-DEPENDENT FMN-CONTAINING OXIDOREDUCTASE YWQN-RELATED"/>
    <property type="match status" value="1"/>
</dbReference>
<organism evidence="4">
    <name type="scientific">marine sediment metagenome</name>
    <dbReference type="NCBI Taxonomy" id="412755"/>
    <lineage>
        <taxon>unclassified sequences</taxon>
        <taxon>metagenomes</taxon>
        <taxon>ecological metagenomes</taxon>
    </lineage>
</organism>
<proteinExistence type="predicted"/>
<dbReference type="PANTHER" id="PTHR43278:SF4">
    <property type="entry name" value="NAD(P)H-DEPENDENT FMN-CONTAINING OXIDOREDUCTASE YWQN-RELATED"/>
    <property type="match status" value="1"/>
</dbReference>
<dbReference type="InterPro" id="IPR029039">
    <property type="entry name" value="Flavoprotein-like_sf"/>
</dbReference>
<dbReference type="SUPFAM" id="SSF52218">
    <property type="entry name" value="Flavoproteins"/>
    <property type="match status" value="1"/>
</dbReference>
<dbReference type="InterPro" id="IPR005025">
    <property type="entry name" value="FMN_Rdtase-like_dom"/>
</dbReference>
<reference evidence="4" key="1">
    <citation type="journal article" date="2015" name="Nature">
        <title>Complex archaea that bridge the gap between prokaryotes and eukaryotes.</title>
        <authorList>
            <person name="Spang A."/>
            <person name="Saw J.H."/>
            <person name="Jorgensen S.L."/>
            <person name="Zaremba-Niedzwiedzka K."/>
            <person name="Martijn J."/>
            <person name="Lind A.E."/>
            <person name="van Eijk R."/>
            <person name="Schleper C."/>
            <person name="Guy L."/>
            <person name="Ettema T.J."/>
        </authorList>
    </citation>
    <scope>NUCLEOTIDE SEQUENCE</scope>
</reference>
<feature type="domain" description="NADPH-dependent FMN reductase-like" evidence="3">
    <location>
        <begin position="1"/>
        <end position="155"/>
    </location>
</feature>
<dbReference type="EMBL" id="LAZR01006827">
    <property type="protein sequence ID" value="KKM89374.1"/>
    <property type="molecule type" value="Genomic_DNA"/>
</dbReference>
<keyword evidence="1" id="KW-0285">Flavoprotein</keyword>
<dbReference type="Pfam" id="PF03358">
    <property type="entry name" value="FMN_red"/>
    <property type="match status" value="1"/>
</dbReference>
<dbReference type="GO" id="GO:0016491">
    <property type="term" value="F:oxidoreductase activity"/>
    <property type="evidence" value="ECO:0007669"/>
    <property type="project" value="InterPro"/>
</dbReference>
<comment type="caution">
    <text evidence="4">The sequence shown here is derived from an EMBL/GenBank/DDBJ whole genome shotgun (WGS) entry which is preliminary data.</text>
</comment>
<evidence type="ECO:0000259" key="3">
    <source>
        <dbReference type="Pfam" id="PF03358"/>
    </source>
</evidence>
<sequence length="188" mass="20797">MKVVLFNGSPHKEGNTFHCLNTVMDELKAAGIECDCVWIGMEKLQGCTACYKCIENDDQVCVLSGDKMNEYIQKMLGADGIIIGSPTYYSNMTTSTKALIERAGYATRGHLKYKTGAAVVAVRRAGANHVFSSINYFFLIKEMVVVGSTYWNIGIGRKPGEVLDDEEGIKTFKNLGKNIAYVLKKLKF</sequence>
<dbReference type="InterPro" id="IPR051796">
    <property type="entry name" value="ISF_SsuE-like"/>
</dbReference>
<keyword evidence="2" id="KW-0288">FMN</keyword>
<name>A0A0F9L3E5_9ZZZZ</name>
<accession>A0A0F9L3E5</accession>
<evidence type="ECO:0000256" key="1">
    <source>
        <dbReference type="ARBA" id="ARBA00022630"/>
    </source>
</evidence>
<gene>
    <name evidence="4" type="ORF">LCGC14_1249350</name>
</gene>